<keyword evidence="4" id="KW-1185">Reference proteome</keyword>
<dbReference type="Pfam" id="PF25842">
    <property type="entry name" value="NfeD_TM"/>
    <property type="match status" value="1"/>
</dbReference>
<dbReference type="Proteomes" id="UP001256827">
    <property type="component" value="Chromosome"/>
</dbReference>
<organism evidence="3 4">
    <name type="scientific">Brevibacillus brevis</name>
    <name type="common">Bacillus brevis</name>
    <dbReference type="NCBI Taxonomy" id="1393"/>
    <lineage>
        <taxon>Bacteria</taxon>
        <taxon>Bacillati</taxon>
        <taxon>Bacillota</taxon>
        <taxon>Bacilli</taxon>
        <taxon>Bacillales</taxon>
        <taxon>Paenibacillaceae</taxon>
        <taxon>Brevibacillus</taxon>
    </lineage>
</organism>
<reference evidence="3 4" key="1">
    <citation type="submission" date="2023-09" db="EMBL/GenBank/DDBJ databases">
        <title>Complete Genome and Methylome dissection of Bacillus brevis NEB573 original source of BbsI restriction endonuclease.</title>
        <authorList>
            <person name="Fomenkov A."/>
            <person name="Roberts R.D."/>
        </authorList>
    </citation>
    <scope>NUCLEOTIDE SEQUENCE [LARGE SCALE GENOMIC DNA]</scope>
    <source>
        <strain evidence="3 4">NEB573</strain>
    </source>
</reference>
<feature type="transmembrane region" description="Helical" evidence="1">
    <location>
        <begin position="42"/>
        <end position="62"/>
    </location>
</feature>
<evidence type="ECO:0000259" key="2">
    <source>
        <dbReference type="Pfam" id="PF25842"/>
    </source>
</evidence>
<evidence type="ECO:0000313" key="4">
    <source>
        <dbReference type="Proteomes" id="UP001256827"/>
    </source>
</evidence>
<evidence type="ECO:0000313" key="3">
    <source>
        <dbReference type="EMBL" id="WNC14008.1"/>
    </source>
</evidence>
<evidence type="ECO:0000256" key="1">
    <source>
        <dbReference type="SAM" id="Phobius"/>
    </source>
</evidence>
<keyword evidence="1" id="KW-1133">Transmembrane helix</keyword>
<name>A0ABY9T6H8_BREBE</name>
<feature type="transmembrane region" description="Helical" evidence="1">
    <location>
        <begin position="6"/>
        <end position="30"/>
    </location>
</feature>
<gene>
    <name evidence="3" type="ORF">RGB73_25555</name>
</gene>
<protein>
    <submittedName>
        <fullName evidence="3">NfeD family protein</fullName>
    </submittedName>
</protein>
<accession>A0ABY9T6H8</accession>
<feature type="transmembrane region" description="Helical" evidence="1">
    <location>
        <begin position="68"/>
        <end position="92"/>
    </location>
</feature>
<dbReference type="InterPro" id="IPR058653">
    <property type="entry name" value="NfeD2_TM"/>
</dbReference>
<feature type="domain" description="Membrane protein NfeD2 N-terminal transmembrane" evidence="2">
    <location>
        <begin position="4"/>
        <end position="101"/>
    </location>
</feature>
<dbReference type="InterPro" id="IPR012340">
    <property type="entry name" value="NA-bd_OB-fold"/>
</dbReference>
<dbReference type="Gene3D" id="2.40.50.140">
    <property type="entry name" value="Nucleic acid-binding proteins"/>
    <property type="match status" value="1"/>
</dbReference>
<dbReference type="EMBL" id="CP134050">
    <property type="protein sequence ID" value="WNC14008.1"/>
    <property type="molecule type" value="Genomic_DNA"/>
</dbReference>
<proteinExistence type="predicted"/>
<keyword evidence="1" id="KW-0812">Transmembrane</keyword>
<keyword evidence="1" id="KW-0472">Membrane</keyword>
<sequence>MGVLETIYVVCLVCGVLYALAALIFGHTGLDGVGHGHVHLPLFQPILLVSGVTAFGAAGYLLTRFTAWSQPAVCGAAVLIGVALAVAAYFLWVEPMSRAENSTGYTMDQLGGKVGEVSTTIPANGLGEVLVKMVSGTTFHMAASLEGVPIKQGSRVVVVEVRDHVLYVTLFPQDDSEKEEE</sequence>
<dbReference type="RefSeq" id="WP_310765841.1">
    <property type="nucleotide sequence ID" value="NZ_CP134050.1"/>
</dbReference>